<protein>
    <recommendedName>
        <fullName evidence="1">F-box domain-containing protein</fullName>
    </recommendedName>
</protein>
<dbReference type="Pfam" id="PF12937">
    <property type="entry name" value="F-box-like"/>
    <property type="match status" value="1"/>
</dbReference>
<keyword evidence="3" id="KW-1185">Reference proteome</keyword>
<dbReference type="Proteomes" id="UP000054196">
    <property type="component" value="Unassembled WGS sequence"/>
</dbReference>
<dbReference type="GeneID" id="18880196"/>
<evidence type="ECO:0000259" key="1">
    <source>
        <dbReference type="Pfam" id="PF12937"/>
    </source>
</evidence>
<sequence>MSPHCPSCRCMKHDLSPPETLSQQGTVPAVKILDDRIKCLVNELCQLRRQRNTLQPISRLPPEVLLRIFVDVRKATERLSPQWIKLTHVCSFWRDVALSSAILWNSPDLLYPELAEETVRRSRGTTLRIMHSKKKVFNPPRLLGISSLETSAPITSIDLTGVEGRDIAILLNARHGQLSQLREIAVEVTGATEAQLHNVLTDDYPCLQSIQLRRCHLEWTSALVNTTTCLHTIDVHSPHRGILGRKPFSSVLTVLQLQTRLVHLDLELTLPSLRGEDLENGSSPTISLPKLKHLRIHDLLRETHHLFTRLRLSPSCCVTVSIAQSEDDYSASSPLLPLTESVLAHAHTFSPSTLAMLLGPPFMLVCVGTPRAGEKRPLLSFRWPSVIHPQSQRAAHALLISLGPVIGALPVSELSITFDHSSSRITYGDWRQLLVGFEGLRSVRLETRGRLPVHFLQVLADYDENTPRLLPHMQNLVLTDLELGKYNALHAIQGILPALTRRCQDGVFRALCFSEVPGEANEGIRTLMEGVAPLVVWGGDVEKW</sequence>
<gene>
    <name evidence="2" type="ORF">PUNSTDRAFT_138921</name>
</gene>
<dbReference type="AlphaFoldDB" id="R7S1E3"/>
<dbReference type="HOGENOM" id="CLU_500708_0_0_1"/>
<dbReference type="KEGG" id="psq:PUNSTDRAFT_138921"/>
<proteinExistence type="predicted"/>
<dbReference type="RefSeq" id="XP_007388666.1">
    <property type="nucleotide sequence ID" value="XM_007388604.1"/>
</dbReference>
<feature type="domain" description="F-box" evidence="1">
    <location>
        <begin position="57"/>
        <end position="108"/>
    </location>
</feature>
<evidence type="ECO:0000313" key="2">
    <source>
        <dbReference type="EMBL" id="EIN04195.1"/>
    </source>
</evidence>
<dbReference type="InterPro" id="IPR001810">
    <property type="entry name" value="F-box_dom"/>
</dbReference>
<reference evidence="3" key="1">
    <citation type="journal article" date="2012" name="Science">
        <title>The Paleozoic origin of enzymatic lignin decomposition reconstructed from 31 fungal genomes.</title>
        <authorList>
            <person name="Floudas D."/>
            <person name="Binder M."/>
            <person name="Riley R."/>
            <person name="Barry K."/>
            <person name="Blanchette R.A."/>
            <person name="Henrissat B."/>
            <person name="Martinez A.T."/>
            <person name="Otillar R."/>
            <person name="Spatafora J.W."/>
            <person name="Yadav J.S."/>
            <person name="Aerts A."/>
            <person name="Benoit I."/>
            <person name="Boyd A."/>
            <person name="Carlson A."/>
            <person name="Copeland A."/>
            <person name="Coutinho P.M."/>
            <person name="de Vries R.P."/>
            <person name="Ferreira P."/>
            <person name="Findley K."/>
            <person name="Foster B."/>
            <person name="Gaskell J."/>
            <person name="Glotzer D."/>
            <person name="Gorecki P."/>
            <person name="Heitman J."/>
            <person name="Hesse C."/>
            <person name="Hori C."/>
            <person name="Igarashi K."/>
            <person name="Jurgens J.A."/>
            <person name="Kallen N."/>
            <person name="Kersten P."/>
            <person name="Kohler A."/>
            <person name="Kuees U."/>
            <person name="Kumar T.K.A."/>
            <person name="Kuo A."/>
            <person name="LaButti K."/>
            <person name="Larrondo L.F."/>
            <person name="Lindquist E."/>
            <person name="Ling A."/>
            <person name="Lombard V."/>
            <person name="Lucas S."/>
            <person name="Lundell T."/>
            <person name="Martin R."/>
            <person name="McLaughlin D.J."/>
            <person name="Morgenstern I."/>
            <person name="Morin E."/>
            <person name="Murat C."/>
            <person name="Nagy L.G."/>
            <person name="Nolan M."/>
            <person name="Ohm R.A."/>
            <person name="Patyshakuliyeva A."/>
            <person name="Rokas A."/>
            <person name="Ruiz-Duenas F.J."/>
            <person name="Sabat G."/>
            <person name="Salamov A."/>
            <person name="Samejima M."/>
            <person name="Schmutz J."/>
            <person name="Slot J.C."/>
            <person name="St John F."/>
            <person name="Stenlid J."/>
            <person name="Sun H."/>
            <person name="Sun S."/>
            <person name="Syed K."/>
            <person name="Tsang A."/>
            <person name="Wiebenga A."/>
            <person name="Young D."/>
            <person name="Pisabarro A."/>
            <person name="Eastwood D.C."/>
            <person name="Martin F."/>
            <person name="Cullen D."/>
            <person name="Grigoriev I.V."/>
            <person name="Hibbett D.S."/>
        </authorList>
    </citation>
    <scope>NUCLEOTIDE SEQUENCE [LARGE SCALE GENOMIC DNA]</scope>
    <source>
        <strain evidence="3">HHB-11173 SS5</strain>
    </source>
</reference>
<accession>R7S1E3</accession>
<dbReference type="eggNOG" id="ENOG502RD1Z">
    <property type="taxonomic scope" value="Eukaryota"/>
</dbReference>
<name>R7S1E3_PUNST</name>
<evidence type="ECO:0000313" key="3">
    <source>
        <dbReference type="Proteomes" id="UP000054196"/>
    </source>
</evidence>
<dbReference type="OMA" id="MFGKIAR"/>
<dbReference type="EMBL" id="JH687556">
    <property type="protein sequence ID" value="EIN04195.1"/>
    <property type="molecule type" value="Genomic_DNA"/>
</dbReference>
<organism evidence="2 3">
    <name type="scientific">Punctularia strigosozonata (strain HHB-11173)</name>
    <name type="common">White-rot fungus</name>
    <dbReference type="NCBI Taxonomy" id="741275"/>
    <lineage>
        <taxon>Eukaryota</taxon>
        <taxon>Fungi</taxon>
        <taxon>Dikarya</taxon>
        <taxon>Basidiomycota</taxon>
        <taxon>Agaricomycotina</taxon>
        <taxon>Agaricomycetes</taxon>
        <taxon>Corticiales</taxon>
        <taxon>Punctulariaceae</taxon>
        <taxon>Punctularia</taxon>
    </lineage>
</organism>
<dbReference type="OrthoDB" id="2884925at2759"/>